<dbReference type="InterPro" id="IPR001873">
    <property type="entry name" value="ENaC"/>
</dbReference>
<comment type="similarity">
    <text evidence="2 12">Belongs to the amiloride-sensitive sodium channel (TC 1.A.6) family.</text>
</comment>
<name>B0XI80_CULQU</name>
<keyword evidence="5 12" id="KW-0812">Transmembrane</keyword>
<keyword evidence="9 14" id="KW-0472">Membrane</keyword>
<feature type="region of interest" description="Disordered" evidence="13">
    <location>
        <begin position="430"/>
        <end position="449"/>
    </location>
</feature>
<dbReference type="HOGENOM" id="CLU_024950_3_1_1"/>
<evidence type="ECO:0000256" key="13">
    <source>
        <dbReference type="SAM" id="MobiDB-lite"/>
    </source>
</evidence>
<dbReference type="EMBL" id="DS233275">
    <property type="protein sequence ID" value="EDS29070.1"/>
    <property type="molecule type" value="Genomic_DNA"/>
</dbReference>
<dbReference type="eggNOG" id="KOG4294">
    <property type="taxonomic scope" value="Eukaryota"/>
</dbReference>
<keyword evidence="6 14" id="KW-1133">Transmembrane helix</keyword>
<dbReference type="GO" id="GO:0005886">
    <property type="term" value="C:plasma membrane"/>
    <property type="evidence" value="ECO:0007669"/>
    <property type="project" value="TreeGrafter"/>
</dbReference>
<sequence>MNHQPGNFIPRPVRVSQLGHLRNGDGSNPSQRRKVTAWAVLRETFYDYALMTKVNGMYYMRRNVTTGFARFVWVTILSTLFSLGVLLVVLLWKKYLDSPTRMTIASDMSILQVPFPGITICHPQSVLDYKAVKFVEKIKFPLGATKANVLESLPSLGYFNEHQWTFPRSQNLKMIDNVLALNNLTVEDAINELGSICEDFIVVCYWAGTKFPCVQNNPFLSWIGSTSHYGACCSFNYHPSVQGSFVPFAVNTYGIHGGLSVVATGFPQASDGKSGALYSEGFMLMIHHPHDYAVEAAPLTLLRLGTETFVSVTPTDSRCSEQVLGLPPSQRSCVIANLGGVFSLCLGMSIISLFEVLFYLFFRIPRIHQQLQQQQRESEVKVVAAFTRLQTFPAQAQHHPLVFRIQLSSNSSSKTNETVTNQFEVQLNPLPPPPSFGLNAKSPESAYCA</sequence>
<evidence type="ECO:0000256" key="14">
    <source>
        <dbReference type="SAM" id="Phobius"/>
    </source>
</evidence>
<evidence type="ECO:0000313" key="17">
    <source>
        <dbReference type="Proteomes" id="UP000002320"/>
    </source>
</evidence>
<keyword evidence="11 12" id="KW-0407">Ion channel</keyword>
<dbReference type="Gene3D" id="2.60.470.10">
    <property type="entry name" value="Acid-sensing ion channels like domains"/>
    <property type="match status" value="1"/>
</dbReference>
<dbReference type="InParanoid" id="B0XI80"/>
<accession>B0XI80</accession>
<evidence type="ECO:0000256" key="8">
    <source>
        <dbReference type="ARBA" id="ARBA00023065"/>
    </source>
</evidence>
<dbReference type="KEGG" id="cqu:CpipJ_CPIJ018767"/>
<evidence type="ECO:0000256" key="5">
    <source>
        <dbReference type="ARBA" id="ARBA00022692"/>
    </source>
</evidence>
<gene>
    <name evidence="16" type="primary">6053225</name>
    <name evidence="15" type="ORF">CpipJ_CPIJ018767</name>
</gene>
<dbReference type="EnsemblMetazoa" id="CPIJ018767-RA">
    <property type="protein sequence ID" value="CPIJ018767-PA"/>
    <property type="gene ID" value="CPIJ018767"/>
</dbReference>
<keyword evidence="4 12" id="KW-0894">Sodium channel</keyword>
<dbReference type="PANTHER" id="PTHR11690:SF263">
    <property type="entry name" value="PICKPOCKET 6"/>
    <property type="match status" value="1"/>
</dbReference>
<dbReference type="PANTHER" id="PTHR11690">
    <property type="entry name" value="AMILORIDE-SENSITIVE SODIUM CHANNEL-RELATED"/>
    <property type="match status" value="1"/>
</dbReference>
<evidence type="ECO:0000313" key="15">
    <source>
        <dbReference type="EMBL" id="EDS29070.1"/>
    </source>
</evidence>
<dbReference type="GO" id="GO:0015280">
    <property type="term" value="F:ligand-gated sodium channel activity"/>
    <property type="evidence" value="ECO:0007669"/>
    <property type="project" value="TreeGrafter"/>
</dbReference>
<dbReference type="FunCoup" id="B0XI80">
    <property type="interactions" value="5"/>
</dbReference>
<proteinExistence type="inferred from homology"/>
<feature type="transmembrane region" description="Helical" evidence="14">
    <location>
        <begin position="71"/>
        <end position="92"/>
    </location>
</feature>
<dbReference type="Pfam" id="PF00858">
    <property type="entry name" value="ASC"/>
    <property type="match status" value="1"/>
</dbReference>
<reference evidence="15" key="1">
    <citation type="submission" date="2007-03" db="EMBL/GenBank/DDBJ databases">
        <title>Annotation of Culex pipiens quinquefasciatus.</title>
        <authorList>
            <consortium name="The Broad Institute Genome Sequencing Platform"/>
            <person name="Atkinson P.W."/>
            <person name="Hemingway J."/>
            <person name="Christensen B.M."/>
            <person name="Higgs S."/>
            <person name="Kodira C."/>
            <person name="Hannick L."/>
            <person name="Megy K."/>
            <person name="O'Leary S."/>
            <person name="Pearson M."/>
            <person name="Haas B.J."/>
            <person name="Mauceli E."/>
            <person name="Wortman J.R."/>
            <person name="Lee N.H."/>
            <person name="Guigo R."/>
            <person name="Stanke M."/>
            <person name="Alvarado L."/>
            <person name="Amedeo P."/>
            <person name="Antoine C.H."/>
            <person name="Arensburger P."/>
            <person name="Bidwell S.L."/>
            <person name="Crawford M."/>
            <person name="Camaro F."/>
            <person name="Devon K."/>
            <person name="Engels R."/>
            <person name="Hammond M."/>
            <person name="Howarth C."/>
            <person name="Koehrsen M."/>
            <person name="Lawson D."/>
            <person name="Montgomery P."/>
            <person name="Nene V."/>
            <person name="Nusbaum C."/>
            <person name="Puiu D."/>
            <person name="Romero-Severson J."/>
            <person name="Severson D.W."/>
            <person name="Shumway M."/>
            <person name="Sisk P."/>
            <person name="Stolte C."/>
            <person name="Zeng Q."/>
            <person name="Eisenstadt E."/>
            <person name="Fraser-Liggett C."/>
            <person name="Strausberg R."/>
            <person name="Galagan J."/>
            <person name="Birren B."/>
            <person name="Collins F.H."/>
        </authorList>
    </citation>
    <scope>NUCLEOTIDE SEQUENCE [LARGE SCALE GENOMIC DNA]</scope>
    <source>
        <strain evidence="15">JHB</strain>
    </source>
</reference>
<keyword evidence="17" id="KW-1185">Reference proteome</keyword>
<evidence type="ECO:0000256" key="7">
    <source>
        <dbReference type="ARBA" id="ARBA00023053"/>
    </source>
</evidence>
<evidence type="ECO:0000256" key="2">
    <source>
        <dbReference type="ARBA" id="ARBA00007193"/>
    </source>
</evidence>
<evidence type="ECO:0000256" key="10">
    <source>
        <dbReference type="ARBA" id="ARBA00023201"/>
    </source>
</evidence>
<evidence type="ECO:0000256" key="3">
    <source>
        <dbReference type="ARBA" id="ARBA00022448"/>
    </source>
</evidence>
<dbReference type="OrthoDB" id="6502088at2759"/>
<dbReference type="OMA" id="LMECEIE"/>
<evidence type="ECO:0000256" key="12">
    <source>
        <dbReference type="RuleBase" id="RU000679"/>
    </source>
</evidence>
<dbReference type="AlphaFoldDB" id="B0XI80"/>
<reference evidence="16" key="2">
    <citation type="submission" date="2020-05" db="UniProtKB">
        <authorList>
            <consortium name="EnsemblMetazoa"/>
        </authorList>
    </citation>
    <scope>IDENTIFICATION</scope>
    <source>
        <strain evidence="16">JHB</strain>
    </source>
</reference>
<evidence type="ECO:0000256" key="9">
    <source>
        <dbReference type="ARBA" id="ARBA00023136"/>
    </source>
</evidence>
<evidence type="ECO:0000256" key="6">
    <source>
        <dbReference type="ARBA" id="ARBA00022989"/>
    </source>
</evidence>
<evidence type="ECO:0000256" key="4">
    <source>
        <dbReference type="ARBA" id="ARBA00022461"/>
    </source>
</evidence>
<dbReference type="Proteomes" id="UP000002320">
    <property type="component" value="Unassembled WGS sequence"/>
</dbReference>
<comment type="subcellular location">
    <subcellularLocation>
        <location evidence="1">Membrane</location>
        <topology evidence="1">Multi-pass membrane protein</topology>
    </subcellularLocation>
</comment>
<keyword evidence="7" id="KW-0915">Sodium</keyword>
<feature type="transmembrane region" description="Helical" evidence="14">
    <location>
        <begin position="338"/>
        <end position="362"/>
    </location>
</feature>
<evidence type="ECO:0000256" key="11">
    <source>
        <dbReference type="ARBA" id="ARBA00023303"/>
    </source>
</evidence>
<keyword evidence="3 12" id="KW-0813">Transport</keyword>
<protein>
    <recommendedName>
        <fullName evidence="18">Pickpocket</fullName>
    </recommendedName>
</protein>
<organism>
    <name type="scientific">Culex quinquefasciatus</name>
    <name type="common">Southern house mosquito</name>
    <name type="synonym">Culex pungens</name>
    <dbReference type="NCBI Taxonomy" id="7176"/>
    <lineage>
        <taxon>Eukaryota</taxon>
        <taxon>Metazoa</taxon>
        <taxon>Ecdysozoa</taxon>
        <taxon>Arthropoda</taxon>
        <taxon>Hexapoda</taxon>
        <taxon>Insecta</taxon>
        <taxon>Pterygota</taxon>
        <taxon>Neoptera</taxon>
        <taxon>Endopterygota</taxon>
        <taxon>Diptera</taxon>
        <taxon>Nematocera</taxon>
        <taxon>Culicoidea</taxon>
        <taxon>Culicidae</taxon>
        <taxon>Culicinae</taxon>
        <taxon>Culicini</taxon>
        <taxon>Culex</taxon>
        <taxon>Culex</taxon>
    </lineage>
</organism>
<evidence type="ECO:0000313" key="16">
    <source>
        <dbReference type="EnsemblMetazoa" id="CPIJ018767-PA"/>
    </source>
</evidence>
<keyword evidence="8 12" id="KW-0406">Ion transport</keyword>
<evidence type="ECO:0008006" key="18">
    <source>
        <dbReference type="Google" id="ProtNLM"/>
    </source>
</evidence>
<keyword evidence="10 12" id="KW-0739">Sodium transport</keyword>
<dbReference type="VEuPathDB" id="VectorBase:CQUJHB015839"/>
<dbReference type="VEuPathDB" id="VectorBase:CPIJ018767"/>
<evidence type="ECO:0000256" key="1">
    <source>
        <dbReference type="ARBA" id="ARBA00004141"/>
    </source>
</evidence>